<evidence type="ECO:0000313" key="2">
    <source>
        <dbReference type="Proteomes" id="UP000887540"/>
    </source>
</evidence>
<dbReference type="WBParaSite" id="ACRNAN_scaffold231.g8073.t1">
    <property type="protein sequence ID" value="ACRNAN_scaffold231.g8073.t1"/>
    <property type="gene ID" value="ACRNAN_scaffold231.g8073"/>
</dbReference>
<dbReference type="InterPro" id="IPR013780">
    <property type="entry name" value="Glyco_hydro_b"/>
</dbReference>
<proteinExistence type="predicted"/>
<organism evidence="2 3">
    <name type="scientific">Acrobeloides nanus</name>
    <dbReference type="NCBI Taxonomy" id="290746"/>
    <lineage>
        <taxon>Eukaryota</taxon>
        <taxon>Metazoa</taxon>
        <taxon>Ecdysozoa</taxon>
        <taxon>Nematoda</taxon>
        <taxon>Chromadorea</taxon>
        <taxon>Rhabditida</taxon>
        <taxon>Tylenchina</taxon>
        <taxon>Cephalobomorpha</taxon>
        <taxon>Cephaloboidea</taxon>
        <taxon>Cephalobidae</taxon>
        <taxon>Acrobeloides</taxon>
    </lineage>
</organism>
<name>A0A914DEC3_9BILA</name>
<evidence type="ECO:0000259" key="1">
    <source>
        <dbReference type="Pfam" id="PF17189"/>
    </source>
</evidence>
<dbReference type="InterPro" id="IPR033452">
    <property type="entry name" value="GH30_C"/>
</dbReference>
<sequence>MIGINKAGLNSSIHLDSIAGVTPAGDVVIIINNSDVNANYSVTITNKRGENLNLVLEARSFTTIVYKDV</sequence>
<dbReference type="Proteomes" id="UP000887540">
    <property type="component" value="Unplaced"/>
</dbReference>
<accession>A0A914DEC3</accession>
<dbReference type="Gene3D" id="2.60.40.1180">
    <property type="entry name" value="Golgi alpha-mannosidase II"/>
    <property type="match status" value="1"/>
</dbReference>
<protein>
    <submittedName>
        <fullName evidence="3">Glycosyl hydrolase family 30 beta sandwich domain-containing protein</fullName>
    </submittedName>
</protein>
<dbReference type="Pfam" id="PF17189">
    <property type="entry name" value="Glyco_hydro_30C"/>
    <property type="match status" value="1"/>
</dbReference>
<dbReference type="AlphaFoldDB" id="A0A914DEC3"/>
<reference evidence="3" key="1">
    <citation type="submission" date="2022-11" db="UniProtKB">
        <authorList>
            <consortium name="WormBaseParasite"/>
        </authorList>
    </citation>
    <scope>IDENTIFICATION</scope>
</reference>
<feature type="domain" description="Glycosyl hydrolase family 30 beta sandwich" evidence="1">
    <location>
        <begin position="12"/>
        <end position="64"/>
    </location>
</feature>
<evidence type="ECO:0000313" key="3">
    <source>
        <dbReference type="WBParaSite" id="ACRNAN_scaffold231.g8073.t1"/>
    </source>
</evidence>
<keyword evidence="2" id="KW-1185">Reference proteome</keyword>